<comment type="caution">
    <text evidence="2">The sequence shown here is derived from an EMBL/GenBank/DDBJ whole genome shotgun (WGS) entry which is preliminary data.</text>
</comment>
<sequence length="246" mass="26257">MSAGAKDTHGVPLGSPVTIRFSTGDSLAPGRIRGVVRGKTLPTKGVPICAYPESLGLLPDFANAPPSYATETDTSAAYALTGLPLGRGFTIHAVYDLNRNGAFDSLTDAAASYPTVIRLTPERPVADSINLVAVDPHAPATLTGKITSPDSTARFRVEARADSDTTFVRFVERMGPGDYLLRVPPGRYRLRAVRMRGAAGAPARETRRDGVLDARAEEQYEHIDFRLEGTAPVPAPVPEPPPEPEE</sequence>
<reference evidence="2 3" key="1">
    <citation type="journal article" date="2019" name="Nat. Microbiol.">
        <title>Mediterranean grassland soil C-N compound turnover is dependent on rainfall and depth, and is mediated by genomically divergent microorganisms.</title>
        <authorList>
            <person name="Diamond S."/>
            <person name="Andeer P.F."/>
            <person name="Li Z."/>
            <person name="Crits-Christoph A."/>
            <person name="Burstein D."/>
            <person name="Anantharaman K."/>
            <person name="Lane K.R."/>
            <person name="Thomas B.C."/>
            <person name="Pan C."/>
            <person name="Northen T.R."/>
            <person name="Banfield J.F."/>
        </authorList>
    </citation>
    <scope>NUCLEOTIDE SEQUENCE [LARGE SCALE GENOMIC DNA]</scope>
    <source>
        <strain evidence="2">WS_7</strain>
    </source>
</reference>
<dbReference type="EMBL" id="VBOX01000092">
    <property type="protein sequence ID" value="TMQ61689.1"/>
    <property type="molecule type" value="Genomic_DNA"/>
</dbReference>
<dbReference type="AlphaFoldDB" id="A0A538TDG5"/>
<organism evidence="2 3">
    <name type="scientific">Eiseniibacteriota bacterium</name>
    <dbReference type="NCBI Taxonomy" id="2212470"/>
    <lineage>
        <taxon>Bacteria</taxon>
        <taxon>Candidatus Eiseniibacteriota</taxon>
    </lineage>
</organism>
<accession>A0A538TDG5</accession>
<proteinExistence type="predicted"/>
<feature type="region of interest" description="Disordered" evidence="1">
    <location>
        <begin position="226"/>
        <end position="246"/>
    </location>
</feature>
<evidence type="ECO:0000256" key="1">
    <source>
        <dbReference type="SAM" id="MobiDB-lite"/>
    </source>
</evidence>
<evidence type="ECO:0000313" key="2">
    <source>
        <dbReference type="EMBL" id="TMQ61689.1"/>
    </source>
</evidence>
<evidence type="ECO:0000313" key="3">
    <source>
        <dbReference type="Proteomes" id="UP000317366"/>
    </source>
</evidence>
<feature type="compositionally biased region" description="Pro residues" evidence="1">
    <location>
        <begin position="233"/>
        <end position="246"/>
    </location>
</feature>
<dbReference type="Proteomes" id="UP000317366">
    <property type="component" value="Unassembled WGS sequence"/>
</dbReference>
<name>A0A538TDG5_UNCEI</name>
<gene>
    <name evidence="2" type="ORF">E6K77_09645</name>
</gene>
<protein>
    <submittedName>
        <fullName evidence="2">Uncharacterized protein</fullName>
    </submittedName>
</protein>